<accession>A0ABD5Y2E6</accession>
<dbReference type="PANTHER" id="PTHR46566:SF1">
    <property type="entry name" value="1-PHOSPHOFRUCTOKINASE"/>
    <property type="match status" value="1"/>
</dbReference>
<protein>
    <submittedName>
        <fullName evidence="7">Hexose kinase</fullName>
        <ecNumber evidence="7">2.7.1.-</ecNumber>
    </submittedName>
</protein>
<evidence type="ECO:0000256" key="5">
    <source>
        <dbReference type="ARBA" id="ARBA00022840"/>
    </source>
</evidence>
<keyword evidence="2 7" id="KW-0808">Transferase</keyword>
<dbReference type="NCBIfam" id="TIGR03168">
    <property type="entry name" value="1-PFK"/>
    <property type="match status" value="1"/>
</dbReference>
<organism evidence="7 8">
    <name type="scientific">Halosimplex aquaticum</name>
    <dbReference type="NCBI Taxonomy" id="3026162"/>
    <lineage>
        <taxon>Archaea</taxon>
        <taxon>Methanobacteriati</taxon>
        <taxon>Methanobacteriota</taxon>
        <taxon>Stenosarchaea group</taxon>
        <taxon>Halobacteria</taxon>
        <taxon>Halobacteriales</taxon>
        <taxon>Haloarculaceae</taxon>
        <taxon>Halosimplex</taxon>
    </lineage>
</organism>
<evidence type="ECO:0000256" key="2">
    <source>
        <dbReference type="ARBA" id="ARBA00022679"/>
    </source>
</evidence>
<dbReference type="EC" id="2.7.1.-" evidence="7"/>
<dbReference type="InterPro" id="IPR029056">
    <property type="entry name" value="Ribokinase-like"/>
</dbReference>
<comment type="similarity">
    <text evidence="1">Belongs to the carbohydrate kinase PfkB family.</text>
</comment>
<dbReference type="InterPro" id="IPR011611">
    <property type="entry name" value="PfkB_dom"/>
</dbReference>
<reference evidence="7 8" key="1">
    <citation type="journal article" date="2019" name="Int. J. Syst. Evol. Microbiol.">
        <title>The Global Catalogue of Microorganisms (GCM) 10K type strain sequencing project: providing services to taxonomists for standard genome sequencing and annotation.</title>
        <authorList>
            <consortium name="The Broad Institute Genomics Platform"/>
            <consortium name="The Broad Institute Genome Sequencing Center for Infectious Disease"/>
            <person name="Wu L."/>
            <person name="Ma J."/>
        </authorList>
    </citation>
    <scope>NUCLEOTIDE SEQUENCE [LARGE SCALE GENOMIC DNA]</scope>
    <source>
        <strain evidence="7 8">XZYJT29</strain>
    </source>
</reference>
<comment type="caution">
    <text evidence="7">The sequence shown here is derived from an EMBL/GenBank/DDBJ whole genome shotgun (WGS) entry which is preliminary data.</text>
</comment>
<dbReference type="PANTHER" id="PTHR46566">
    <property type="entry name" value="1-PHOSPHOFRUCTOKINASE-RELATED"/>
    <property type="match status" value="1"/>
</dbReference>
<evidence type="ECO:0000313" key="8">
    <source>
        <dbReference type="Proteomes" id="UP001596432"/>
    </source>
</evidence>
<keyword evidence="4 7" id="KW-0418">Kinase</keyword>
<sequence>MILTVTLNPAVDHTIEVAGSLRTCEVTRTERSHFDAGGKGINVSKFLAALDVETVATGLVGGFTGEYVCDELTRAGVEHDFVETDQPTRLNTTLLTDDGEYKLNQSGTDVGSREIEAVVSVVAARDPDTVVVAGSLPPGLGASAIDAIARAGDWQTVVDVTGSVLGDLSAEYSFCTPNRHELAAATGCATESTEECRTAARRLLDDGFDHVVVTMGETGAMLVGPDDAVHIDPADVSVVDTAGAGDALLAGLLAADDGGADLETALETGVSTAEAVIGIPGTGNATRLDYDGR</sequence>
<evidence type="ECO:0000256" key="1">
    <source>
        <dbReference type="ARBA" id="ARBA00010688"/>
    </source>
</evidence>
<dbReference type="PIRSF" id="PIRSF000535">
    <property type="entry name" value="1PFK/6PFK/LacC"/>
    <property type="match status" value="1"/>
</dbReference>
<dbReference type="Pfam" id="PF00294">
    <property type="entry name" value="PfkB"/>
    <property type="match status" value="1"/>
</dbReference>
<gene>
    <name evidence="7" type="ORF">ACFQMA_16770</name>
</gene>
<name>A0ABD5Y2E6_9EURY</name>
<dbReference type="Proteomes" id="UP001596432">
    <property type="component" value="Unassembled WGS sequence"/>
</dbReference>
<keyword evidence="5" id="KW-0067">ATP-binding</keyword>
<proteinExistence type="inferred from homology"/>
<dbReference type="GeneID" id="78821792"/>
<dbReference type="PROSITE" id="PS00584">
    <property type="entry name" value="PFKB_KINASES_2"/>
    <property type="match status" value="1"/>
</dbReference>
<evidence type="ECO:0000256" key="3">
    <source>
        <dbReference type="ARBA" id="ARBA00022741"/>
    </source>
</evidence>
<dbReference type="EMBL" id="JBHTAS010000001">
    <property type="protein sequence ID" value="MFC7141479.1"/>
    <property type="molecule type" value="Genomic_DNA"/>
</dbReference>
<dbReference type="InterPro" id="IPR002173">
    <property type="entry name" value="Carboh/pur_kinase_PfkB_CS"/>
</dbReference>
<dbReference type="GO" id="GO:0005524">
    <property type="term" value="F:ATP binding"/>
    <property type="evidence" value="ECO:0007669"/>
    <property type="project" value="UniProtKB-KW"/>
</dbReference>
<keyword evidence="8" id="KW-1185">Reference proteome</keyword>
<dbReference type="InterPro" id="IPR017583">
    <property type="entry name" value="Tagatose/fructose_Pkinase"/>
</dbReference>
<dbReference type="Gene3D" id="3.40.1190.20">
    <property type="match status" value="1"/>
</dbReference>
<dbReference type="SUPFAM" id="SSF53613">
    <property type="entry name" value="Ribokinase-like"/>
    <property type="match status" value="1"/>
</dbReference>
<dbReference type="AlphaFoldDB" id="A0ABD5Y2E6"/>
<evidence type="ECO:0000256" key="4">
    <source>
        <dbReference type="ARBA" id="ARBA00022777"/>
    </source>
</evidence>
<keyword evidence="3" id="KW-0547">Nucleotide-binding</keyword>
<dbReference type="RefSeq" id="WP_274322559.1">
    <property type="nucleotide sequence ID" value="NZ_CP118158.1"/>
</dbReference>
<evidence type="ECO:0000259" key="6">
    <source>
        <dbReference type="Pfam" id="PF00294"/>
    </source>
</evidence>
<feature type="domain" description="Carbohydrate kinase PfkB" evidence="6">
    <location>
        <begin position="7"/>
        <end position="285"/>
    </location>
</feature>
<dbReference type="GO" id="GO:0016301">
    <property type="term" value="F:kinase activity"/>
    <property type="evidence" value="ECO:0007669"/>
    <property type="project" value="UniProtKB-KW"/>
</dbReference>
<evidence type="ECO:0000313" key="7">
    <source>
        <dbReference type="EMBL" id="MFC7141479.1"/>
    </source>
</evidence>